<name>A0A9D4WA62_PEA</name>
<dbReference type="PANTHER" id="PTHR15000:SF1">
    <property type="entry name" value="ERYTHROID DIFFERENTIATION-RELATED FACTOR 1"/>
    <property type="match status" value="1"/>
</dbReference>
<protein>
    <recommendedName>
        <fullName evidence="1">EDRF1 N-terminal domain-containing protein</fullName>
    </recommendedName>
</protein>
<dbReference type="PANTHER" id="PTHR15000">
    <property type="entry name" value="ERYTHROID DIFFERENTIATION-RELATED FACTOR 1"/>
    <property type="match status" value="1"/>
</dbReference>
<reference evidence="2 3" key="1">
    <citation type="journal article" date="2022" name="Nat. Genet.">
        <title>Improved pea reference genome and pan-genome highlight genomic features and evolutionary characteristics.</title>
        <authorList>
            <person name="Yang T."/>
            <person name="Liu R."/>
            <person name="Luo Y."/>
            <person name="Hu S."/>
            <person name="Wang D."/>
            <person name="Wang C."/>
            <person name="Pandey M.K."/>
            <person name="Ge S."/>
            <person name="Xu Q."/>
            <person name="Li N."/>
            <person name="Li G."/>
            <person name="Huang Y."/>
            <person name="Saxena R.K."/>
            <person name="Ji Y."/>
            <person name="Li M."/>
            <person name="Yan X."/>
            <person name="He Y."/>
            <person name="Liu Y."/>
            <person name="Wang X."/>
            <person name="Xiang C."/>
            <person name="Varshney R.K."/>
            <person name="Ding H."/>
            <person name="Gao S."/>
            <person name="Zong X."/>
        </authorList>
    </citation>
    <scope>NUCLEOTIDE SEQUENCE [LARGE SCALE GENOMIC DNA]</scope>
    <source>
        <strain evidence="2 3">cv. Zhongwan 6</strain>
    </source>
</reference>
<accession>A0A9D4WA62</accession>
<feature type="domain" description="EDRF1 N-terminal" evidence="1">
    <location>
        <begin position="70"/>
        <end position="177"/>
    </location>
</feature>
<dbReference type="GO" id="GO:0045893">
    <property type="term" value="P:positive regulation of DNA-templated transcription"/>
    <property type="evidence" value="ECO:0007669"/>
    <property type="project" value="TreeGrafter"/>
</dbReference>
<dbReference type="EMBL" id="JAMSHJ010000006">
    <property type="protein sequence ID" value="KAI5396931.1"/>
    <property type="molecule type" value="Genomic_DNA"/>
</dbReference>
<dbReference type="Gramene" id="Psat06G0295100-T3">
    <property type="protein sequence ID" value="KAI5396931.1"/>
    <property type="gene ID" value="KIW84_062951"/>
</dbReference>
<gene>
    <name evidence="2" type="ORF">KIW84_062951</name>
</gene>
<evidence type="ECO:0000313" key="3">
    <source>
        <dbReference type="Proteomes" id="UP001058974"/>
    </source>
</evidence>
<proteinExistence type="predicted"/>
<dbReference type="InterPro" id="IPR056582">
    <property type="entry name" value="EDRF1_N"/>
</dbReference>
<sequence>MAKSSSSSSNSENSGELLCVGTLEIATPKPVGFLCGSIPVPTDKSFHSFHSALLPTPQTDSFDIFRVNAPRYRYRMLPTETDLNTPPLLANFQEKVLPVGAVQSKATAGDFPWESTSIASNFTRKCEALAVSGFVDYGDEIDIIAPADILKQIFKMPYSKARLSIAVHRIGDTLVLNTGYLSYC</sequence>
<evidence type="ECO:0000259" key="1">
    <source>
        <dbReference type="Pfam" id="PF23788"/>
    </source>
</evidence>
<organism evidence="2 3">
    <name type="scientific">Pisum sativum</name>
    <name type="common">Garden pea</name>
    <name type="synonym">Lathyrus oleraceus</name>
    <dbReference type="NCBI Taxonomy" id="3888"/>
    <lineage>
        <taxon>Eukaryota</taxon>
        <taxon>Viridiplantae</taxon>
        <taxon>Streptophyta</taxon>
        <taxon>Embryophyta</taxon>
        <taxon>Tracheophyta</taxon>
        <taxon>Spermatophyta</taxon>
        <taxon>Magnoliopsida</taxon>
        <taxon>eudicotyledons</taxon>
        <taxon>Gunneridae</taxon>
        <taxon>Pentapetalae</taxon>
        <taxon>rosids</taxon>
        <taxon>fabids</taxon>
        <taxon>Fabales</taxon>
        <taxon>Fabaceae</taxon>
        <taxon>Papilionoideae</taxon>
        <taxon>50 kb inversion clade</taxon>
        <taxon>NPAAA clade</taxon>
        <taxon>Hologalegina</taxon>
        <taxon>IRL clade</taxon>
        <taxon>Fabeae</taxon>
        <taxon>Lathyrus</taxon>
    </lineage>
</organism>
<dbReference type="AlphaFoldDB" id="A0A9D4WA62"/>
<dbReference type="Pfam" id="PF23788">
    <property type="entry name" value="EDRF1_N"/>
    <property type="match status" value="1"/>
</dbReference>
<keyword evidence="3" id="KW-1185">Reference proteome</keyword>
<comment type="caution">
    <text evidence="2">The sequence shown here is derived from an EMBL/GenBank/DDBJ whole genome shotgun (WGS) entry which is preliminary data.</text>
</comment>
<dbReference type="Proteomes" id="UP001058974">
    <property type="component" value="Chromosome 6"/>
</dbReference>
<evidence type="ECO:0000313" key="2">
    <source>
        <dbReference type="EMBL" id="KAI5396931.1"/>
    </source>
</evidence>